<dbReference type="PANTHER" id="PTHR30341:SF0">
    <property type="entry name" value="NA(+)_H(+) ANTIPORTER NHAA"/>
    <property type="match status" value="1"/>
</dbReference>
<comment type="catalytic activity">
    <reaction evidence="7">
        <text>Na(+)(in) + 2 H(+)(out) = Na(+)(out) + 2 H(+)(in)</text>
        <dbReference type="Rhea" id="RHEA:29251"/>
        <dbReference type="ChEBI" id="CHEBI:15378"/>
        <dbReference type="ChEBI" id="CHEBI:29101"/>
    </reaction>
</comment>
<dbReference type="AlphaFoldDB" id="A0A1C7AEW4"/>
<feature type="transmembrane region" description="Helical" evidence="7">
    <location>
        <begin position="292"/>
        <end position="318"/>
    </location>
</feature>
<dbReference type="InterPro" id="IPR023171">
    <property type="entry name" value="Na/H_antiporter_dom_sf"/>
</dbReference>
<proteinExistence type="inferred from homology"/>
<dbReference type="GO" id="GO:0006885">
    <property type="term" value="P:regulation of pH"/>
    <property type="evidence" value="ECO:0007669"/>
    <property type="project" value="UniProtKB-UniRule"/>
</dbReference>
<keyword evidence="7" id="KW-0915">Sodium</keyword>
<feature type="transmembrane region" description="Helical" evidence="7">
    <location>
        <begin position="330"/>
        <end position="353"/>
    </location>
</feature>
<dbReference type="GO" id="GO:0005886">
    <property type="term" value="C:plasma membrane"/>
    <property type="evidence" value="ECO:0007669"/>
    <property type="project" value="UniProtKB-SubCell"/>
</dbReference>
<feature type="transmembrane region" description="Helical" evidence="7">
    <location>
        <begin position="153"/>
        <end position="175"/>
    </location>
</feature>
<dbReference type="NCBIfam" id="TIGR00773">
    <property type="entry name" value="NhaA"/>
    <property type="match status" value="1"/>
</dbReference>
<evidence type="ECO:0000313" key="9">
    <source>
        <dbReference type="Proteomes" id="UP000218899"/>
    </source>
</evidence>
<feature type="transmembrane region" description="Helical" evidence="7">
    <location>
        <begin position="365"/>
        <end position="383"/>
    </location>
</feature>
<dbReference type="NCBIfam" id="NF007112">
    <property type="entry name" value="PRK09561.1"/>
    <property type="match status" value="1"/>
</dbReference>
<gene>
    <name evidence="7" type="primary">nhaA</name>
    <name evidence="8" type="ORF">SVA_3177</name>
</gene>
<evidence type="ECO:0000256" key="3">
    <source>
        <dbReference type="ARBA" id="ARBA00022692"/>
    </source>
</evidence>
<dbReference type="GO" id="GO:0015385">
    <property type="term" value="F:sodium:proton antiporter activity"/>
    <property type="evidence" value="ECO:0007669"/>
    <property type="project" value="UniProtKB-UniRule"/>
</dbReference>
<keyword evidence="7" id="KW-0406">Ion transport</keyword>
<dbReference type="Proteomes" id="UP000218899">
    <property type="component" value="Chromosome"/>
</dbReference>
<dbReference type="PANTHER" id="PTHR30341">
    <property type="entry name" value="SODIUM ION/PROTON ANTIPORTER NHAA-RELATED"/>
    <property type="match status" value="1"/>
</dbReference>
<feature type="transmembrane region" description="Helical" evidence="7">
    <location>
        <begin position="58"/>
        <end position="76"/>
    </location>
</feature>
<dbReference type="HAMAP" id="MF_01844">
    <property type="entry name" value="NhaA"/>
    <property type="match status" value="1"/>
</dbReference>
<keyword evidence="9" id="KW-1185">Reference proteome</keyword>
<keyword evidence="7" id="KW-0050">Antiport</keyword>
<keyword evidence="7" id="KW-0813">Transport</keyword>
<dbReference type="Gene3D" id="1.20.1530.10">
    <property type="entry name" value="Na+/H+ antiporter like domain"/>
    <property type="match status" value="1"/>
</dbReference>
<sequence>MLIMKGWSRSQHVAGLATIAAMLVAVVLDNSPAREWYDAVHHLPVSVRVGDFAIDKPLILWINEGLMVFFFLLIALELKREILEGQLSSPKAIATPGFAALGGMAAPALIYVAFNAGDPLAMRGWAIPTATDTVLALTVLTLLGGRVPASLKVFLTALAIFDDLGAILVVALFYTERLATPSLVLAAFGIAALIGLNAFNVTRTAAYVVAGVFLWLAVLESGVHATLAGVVIGLAIPMKATQDGRRFSPLRDIEHQLYPWVALGVVPAFAFFNSGIVLSLSSASGLGSPSSLGIVLGLFGGKQLGIFGATWLAVRLGVAKRPEGASWRQLYGVALVAGIGFTMSLFIAGLAFADPAMFRDARLSVIVGSVLSAAAGTAVLLPAGRKRAKAAPRAAEPFP</sequence>
<dbReference type="KEGG" id="sva:SVA_3177"/>
<name>A0A1C7AEW4_9GAMM</name>
<feature type="transmembrane region" description="Helical" evidence="7">
    <location>
        <begin position="182"/>
        <end position="199"/>
    </location>
</feature>
<keyword evidence="3 7" id="KW-0812">Transmembrane</keyword>
<evidence type="ECO:0000256" key="6">
    <source>
        <dbReference type="ARBA" id="ARBA00023201"/>
    </source>
</evidence>
<keyword evidence="4 7" id="KW-1133">Transmembrane helix</keyword>
<dbReference type="EMBL" id="AP014936">
    <property type="protein sequence ID" value="BAU49725.1"/>
    <property type="molecule type" value="Genomic_DNA"/>
</dbReference>
<evidence type="ECO:0000256" key="7">
    <source>
        <dbReference type="HAMAP-Rule" id="MF_01844"/>
    </source>
</evidence>
<keyword evidence="6 7" id="KW-0739">Sodium transport</keyword>
<feature type="transmembrane region" description="Helical" evidence="7">
    <location>
        <begin position="257"/>
        <end position="280"/>
    </location>
</feature>
<keyword evidence="5 7" id="KW-0472">Membrane</keyword>
<comment type="function">
    <text evidence="7">Na(+)/H(+) antiporter that extrudes sodium in exchange for external protons.</text>
</comment>
<feature type="transmembrane region" description="Helical" evidence="7">
    <location>
        <begin position="97"/>
        <end position="114"/>
    </location>
</feature>
<comment type="subcellular location">
    <subcellularLocation>
        <location evidence="1">Cell inner membrane</location>
        <topology evidence="1">Multi-pass membrane protein</topology>
    </subcellularLocation>
    <subcellularLocation>
        <location evidence="7">Cell membrane</location>
        <topology evidence="7">Multi-pass membrane protein</topology>
    </subcellularLocation>
</comment>
<evidence type="ECO:0000256" key="2">
    <source>
        <dbReference type="ARBA" id="ARBA00022475"/>
    </source>
</evidence>
<dbReference type="InterPro" id="IPR004670">
    <property type="entry name" value="NhaA"/>
</dbReference>
<dbReference type="NCBIfam" id="NF007111">
    <property type="entry name" value="PRK09560.1"/>
    <property type="match status" value="1"/>
</dbReference>
<keyword evidence="2 7" id="KW-1003">Cell membrane</keyword>
<evidence type="ECO:0000256" key="4">
    <source>
        <dbReference type="ARBA" id="ARBA00022989"/>
    </source>
</evidence>
<protein>
    <recommendedName>
        <fullName evidence="7">Na(+)/H(+) antiporter NhaA</fullName>
    </recommendedName>
    <alternativeName>
        <fullName evidence="7">Sodium/proton antiporter NhaA</fullName>
    </alternativeName>
</protein>
<reference evidence="8 9" key="1">
    <citation type="submission" date="2015-08" db="EMBL/GenBank/DDBJ databases">
        <title>Complete genome sequence of Sulfurifustis variabilis.</title>
        <authorList>
            <person name="Miura A."/>
            <person name="Kojima H."/>
            <person name="Fukui M."/>
        </authorList>
    </citation>
    <scope>NUCLEOTIDE SEQUENCE [LARGE SCALE GENOMIC DNA]</scope>
    <source>
        <strain evidence="9">skN76</strain>
    </source>
</reference>
<accession>A0A1C7AEW4</accession>
<evidence type="ECO:0000256" key="1">
    <source>
        <dbReference type="ARBA" id="ARBA00004429"/>
    </source>
</evidence>
<organism evidence="8 9">
    <name type="scientific">Sulfurifustis variabilis</name>
    <dbReference type="NCBI Taxonomy" id="1675686"/>
    <lineage>
        <taxon>Bacteria</taxon>
        <taxon>Pseudomonadati</taxon>
        <taxon>Pseudomonadota</taxon>
        <taxon>Gammaproteobacteria</taxon>
        <taxon>Acidiferrobacterales</taxon>
        <taxon>Acidiferrobacteraceae</taxon>
        <taxon>Sulfurifustis</taxon>
    </lineage>
</organism>
<dbReference type="Pfam" id="PF06965">
    <property type="entry name" value="Na_H_antiport_1"/>
    <property type="match status" value="1"/>
</dbReference>
<evidence type="ECO:0000313" key="8">
    <source>
        <dbReference type="EMBL" id="BAU49725.1"/>
    </source>
</evidence>
<comment type="similarity">
    <text evidence="7">Belongs to the NhaA Na(+)/H(+) (TC 2.A.33) antiporter family.</text>
</comment>
<evidence type="ECO:0000256" key="5">
    <source>
        <dbReference type="ARBA" id="ARBA00023136"/>
    </source>
</evidence>
<feature type="transmembrane region" description="Helical" evidence="7">
    <location>
        <begin position="205"/>
        <end position="236"/>
    </location>
</feature>